<dbReference type="EMBL" id="LR134155">
    <property type="protein sequence ID" value="VEA73023.1"/>
    <property type="molecule type" value="Genomic_DNA"/>
</dbReference>
<sequence>MQTNSVIKWLTGALVLAALLLVNLSIYQKEQQLRQGRVAILQLAPVDPRSLMQGDYMALDYALAAPLRTQMRQQRQACRAGDCQAPASRGQLVIELDGRQHAVSARFYRGEPLKPQQILMQYHLSASGLQIGTPSYFFQEGHGDRFARARYGEFRVAQDGSALLTYLRDADDRRILP</sequence>
<feature type="transmembrane region" description="Helical" evidence="1">
    <location>
        <begin position="6"/>
        <end position="27"/>
    </location>
</feature>
<reference evidence="2 3" key="1">
    <citation type="submission" date="2018-12" db="EMBL/GenBank/DDBJ databases">
        <authorList>
            <consortium name="Pathogen Informatics"/>
        </authorList>
    </citation>
    <scope>NUCLEOTIDE SEQUENCE [LARGE SCALE GENOMIC DNA]</scope>
    <source>
        <strain evidence="2 3">NCTC9419</strain>
    </source>
</reference>
<dbReference type="Proteomes" id="UP000271603">
    <property type="component" value="Chromosome"/>
</dbReference>
<dbReference type="InterPro" id="IPR025833">
    <property type="entry name" value="GDYXXLXY"/>
</dbReference>
<dbReference type="AlphaFoldDB" id="A0A3S4FUZ5"/>
<protein>
    <submittedName>
        <fullName evidence="2">Uncharacterized membrane-anchored protein</fullName>
    </submittedName>
</protein>
<dbReference type="Pfam" id="PF14345">
    <property type="entry name" value="GDYXXLXY"/>
    <property type="match status" value="1"/>
</dbReference>
<evidence type="ECO:0000256" key="1">
    <source>
        <dbReference type="SAM" id="Phobius"/>
    </source>
</evidence>
<name>A0A3S4FUZ5_SERRU</name>
<proteinExistence type="predicted"/>
<evidence type="ECO:0000313" key="3">
    <source>
        <dbReference type="Proteomes" id="UP000271603"/>
    </source>
</evidence>
<dbReference type="STRING" id="61652.AXX16_3399"/>
<organism evidence="2 3">
    <name type="scientific">Serratia rubidaea</name>
    <name type="common">Serratia marinorubra</name>
    <dbReference type="NCBI Taxonomy" id="61652"/>
    <lineage>
        <taxon>Bacteria</taxon>
        <taxon>Pseudomonadati</taxon>
        <taxon>Pseudomonadota</taxon>
        <taxon>Gammaproteobacteria</taxon>
        <taxon>Enterobacterales</taxon>
        <taxon>Yersiniaceae</taxon>
        <taxon>Serratia</taxon>
    </lineage>
</organism>
<evidence type="ECO:0000313" key="2">
    <source>
        <dbReference type="EMBL" id="VEA73023.1"/>
    </source>
</evidence>
<gene>
    <name evidence="2" type="ORF">NCTC9419_04642</name>
</gene>
<accession>A0A3S4FUZ5</accession>
<keyword evidence="1" id="KW-0812">Transmembrane</keyword>
<keyword evidence="1" id="KW-1133">Transmembrane helix</keyword>
<keyword evidence="1" id="KW-0472">Membrane</keyword>